<protein>
    <recommendedName>
        <fullName evidence="4">Cof subfamily of IIB subfamily of haloacid dehalogenase superfamily/HAD-superfamily hydrolase, subfamily IIB</fullName>
    </recommendedName>
</protein>
<dbReference type="Gene3D" id="3.40.50.1000">
    <property type="entry name" value="HAD superfamily/HAD-like"/>
    <property type="match status" value="1"/>
</dbReference>
<dbReference type="PANTHER" id="PTHR10000">
    <property type="entry name" value="PHOSPHOSERINE PHOSPHATASE"/>
    <property type="match status" value="1"/>
</dbReference>
<feature type="region of interest" description="Disordered" evidence="1">
    <location>
        <begin position="1"/>
        <end position="25"/>
    </location>
</feature>
<organism evidence="2 3">
    <name type="scientific">Actinopolyspora righensis</name>
    <dbReference type="NCBI Taxonomy" id="995060"/>
    <lineage>
        <taxon>Bacteria</taxon>
        <taxon>Bacillati</taxon>
        <taxon>Actinomycetota</taxon>
        <taxon>Actinomycetes</taxon>
        <taxon>Actinopolysporales</taxon>
        <taxon>Actinopolysporaceae</taxon>
        <taxon>Actinopolyspora</taxon>
        <taxon>Actinopolyspora alba group</taxon>
    </lineage>
</organism>
<reference evidence="3" key="1">
    <citation type="submission" date="2016-10" db="EMBL/GenBank/DDBJ databases">
        <authorList>
            <person name="Varghese N."/>
            <person name="Submissions S."/>
        </authorList>
    </citation>
    <scope>NUCLEOTIDE SEQUENCE [LARGE SCALE GENOMIC DNA]</scope>
    <source>
        <strain evidence="3">DSM 45501</strain>
    </source>
</reference>
<dbReference type="PANTHER" id="PTHR10000:SF8">
    <property type="entry name" value="HAD SUPERFAMILY HYDROLASE-LIKE, TYPE 3"/>
    <property type="match status" value="1"/>
</dbReference>
<dbReference type="GO" id="GO:0005829">
    <property type="term" value="C:cytosol"/>
    <property type="evidence" value="ECO:0007669"/>
    <property type="project" value="TreeGrafter"/>
</dbReference>
<gene>
    <name evidence="2" type="ORF">SAMN04487904_10634</name>
</gene>
<dbReference type="InterPro" id="IPR023214">
    <property type="entry name" value="HAD_sf"/>
</dbReference>
<dbReference type="GO" id="GO:0016791">
    <property type="term" value="F:phosphatase activity"/>
    <property type="evidence" value="ECO:0007669"/>
    <property type="project" value="UniProtKB-ARBA"/>
</dbReference>
<dbReference type="Pfam" id="PF08282">
    <property type="entry name" value="Hydrolase_3"/>
    <property type="match status" value="1"/>
</dbReference>
<dbReference type="SFLD" id="SFLDG01140">
    <property type="entry name" value="C2.B:_Phosphomannomutase_and_P"/>
    <property type="match status" value="1"/>
</dbReference>
<evidence type="ECO:0000313" key="2">
    <source>
        <dbReference type="EMBL" id="SFT70118.1"/>
    </source>
</evidence>
<dbReference type="NCBIfam" id="TIGR00099">
    <property type="entry name" value="Cof-subfamily"/>
    <property type="match status" value="1"/>
</dbReference>
<dbReference type="EMBL" id="FPAT01000006">
    <property type="protein sequence ID" value="SFT70118.1"/>
    <property type="molecule type" value="Genomic_DNA"/>
</dbReference>
<dbReference type="CDD" id="cd07516">
    <property type="entry name" value="HAD_Pase"/>
    <property type="match status" value="1"/>
</dbReference>
<dbReference type="NCBIfam" id="TIGR01484">
    <property type="entry name" value="HAD-SF-IIB"/>
    <property type="match status" value="1"/>
</dbReference>
<dbReference type="GO" id="GO:0000287">
    <property type="term" value="F:magnesium ion binding"/>
    <property type="evidence" value="ECO:0007669"/>
    <property type="project" value="TreeGrafter"/>
</dbReference>
<evidence type="ECO:0000256" key="1">
    <source>
        <dbReference type="SAM" id="MobiDB-lite"/>
    </source>
</evidence>
<dbReference type="Proteomes" id="UP000199165">
    <property type="component" value="Unassembled WGS sequence"/>
</dbReference>
<dbReference type="SFLD" id="SFLDS00003">
    <property type="entry name" value="Haloacid_Dehalogenase"/>
    <property type="match status" value="1"/>
</dbReference>
<dbReference type="InterPro" id="IPR000150">
    <property type="entry name" value="Cof"/>
</dbReference>
<accession>A0A1I7A5B0</accession>
<dbReference type="Gene3D" id="3.30.1240.10">
    <property type="match status" value="1"/>
</dbReference>
<dbReference type="InterPro" id="IPR036412">
    <property type="entry name" value="HAD-like_sf"/>
</dbReference>
<name>A0A1I7A5B0_9ACTN</name>
<evidence type="ECO:0000313" key="3">
    <source>
        <dbReference type="Proteomes" id="UP000199165"/>
    </source>
</evidence>
<proteinExistence type="predicted"/>
<dbReference type="STRING" id="995060.SAMN04487904_10634"/>
<dbReference type="SUPFAM" id="SSF56784">
    <property type="entry name" value="HAD-like"/>
    <property type="match status" value="1"/>
</dbReference>
<dbReference type="AlphaFoldDB" id="A0A1I7A5B0"/>
<dbReference type="InterPro" id="IPR006379">
    <property type="entry name" value="HAD-SF_hydro_IIB"/>
</dbReference>
<evidence type="ECO:0008006" key="4">
    <source>
        <dbReference type="Google" id="ProtNLM"/>
    </source>
</evidence>
<keyword evidence="3" id="KW-1185">Reference proteome</keyword>
<sequence length="291" mass="30962">MCHESGAHRVPTTGSTRQNGLVRRPSLVASDVDGTLLDPAERVSERTARTARGVHDSGTPFVLVTGRPPRWVPRIVAGLGVAGTVVCSNGAVLYDAAADRVLHSTAIDPTTLREVTGELRDALPGCSFGVERSTSGAHDRLDQQFIAESAFHRCWPNPDLRIAARDELVGVPVVKLLVMHERMTSAEMAPVAEELIGGRLGVTYSTGAGLLELSAPGVNKAAGLARVAEQLAVDPRDVIAFGDMPNDIPMLEWVGHGVAVGNAHPDVRQVADEVTTSNTHDGVATVLERWW</sequence>